<evidence type="ECO:0000313" key="2">
    <source>
        <dbReference type="EMBL" id="KAF4460006.1"/>
    </source>
</evidence>
<feature type="region of interest" description="Disordered" evidence="1">
    <location>
        <begin position="59"/>
        <end position="104"/>
    </location>
</feature>
<accession>A0A8H4P8F0</accession>
<dbReference type="EMBL" id="JAADYS010002041">
    <property type="protein sequence ID" value="KAF4460006.1"/>
    <property type="molecule type" value="Genomic_DNA"/>
</dbReference>
<dbReference type="Proteomes" id="UP000554235">
    <property type="component" value="Unassembled WGS sequence"/>
</dbReference>
<feature type="region of interest" description="Disordered" evidence="1">
    <location>
        <begin position="145"/>
        <end position="206"/>
    </location>
</feature>
<feature type="compositionally biased region" description="Basic residues" evidence="1">
    <location>
        <begin position="147"/>
        <end position="163"/>
    </location>
</feature>
<feature type="compositionally biased region" description="Polar residues" evidence="1">
    <location>
        <begin position="196"/>
        <end position="206"/>
    </location>
</feature>
<evidence type="ECO:0000313" key="3">
    <source>
        <dbReference type="Proteomes" id="UP000554235"/>
    </source>
</evidence>
<feature type="compositionally biased region" description="Basic and acidic residues" evidence="1">
    <location>
        <begin position="59"/>
        <end position="83"/>
    </location>
</feature>
<keyword evidence="3" id="KW-1185">Reference proteome</keyword>
<evidence type="ECO:0000256" key="1">
    <source>
        <dbReference type="SAM" id="MobiDB-lite"/>
    </source>
</evidence>
<name>A0A8H4P8F0_9HYPO</name>
<dbReference type="AlphaFoldDB" id="A0A8H4P8F0"/>
<comment type="caution">
    <text evidence="2">The sequence shown here is derived from an EMBL/GenBank/DDBJ whole genome shotgun (WGS) entry which is preliminary data.</text>
</comment>
<proteinExistence type="predicted"/>
<organism evidence="2 3">
    <name type="scientific">Fusarium albosuccineum</name>
    <dbReference type="NCBI Taxonomy" id="1237068"/>
    <lineage>
        <taxon>Eukaryota</taxon>
        <taxon>Fungi</taxon>
        <taxon>Dikarya</taxon>
        <taxon>Ascomycota</taxon>
        <taxon>Pezizomycotina</taxon>
        <taxon>Sordariomycetes</taxon>
        <taxon>Hypocreomycetidae</taxon>
        <taxon>Hypocreales</taxon>
        <taxon>Nectriaceae</taxon>
        <taxon>Fusarium</taxon>
        <taxon>Fusarium decemcellulare species complex</taxon>
    </lineage>
</organism>
<protein>
    <submittedName>
        <fullName evidence="2">Uncharacterized protein</fullName>
    </submittedName>
</protein>
<sequence>MSDSDDRKDVCWADLGVRNEETTGKLTKQLREQERKVRDLSDELSLIGFRNDELQLKLTREEEEKASAEEKLKEAEGRIERQKKQPRGRGSDLSTDPTRGAGQLFEVMKTRHRAAQGASGTQEELPVPAPAVALAACTEGLDNVRTRNVHTKATPKRRTRKPRAQTTAGNTRVYRTGRSRSSGVARDDDENKRPIPTSTLRPSALA</sequence>
<gene>
    <name evidence="2" type="ORF">FALBO_13224</name>
</gene>
<reference evidence="2 3" key="1">
    <citation type="submission" date="2020-01" db="EMBL/GenBank/DDBJ databases">
        <title>Identification and distribution of gene clusters putatively required for synthesis of sphingolipid metabolism inhibitors in phylogenetically diverse species of the filamentous fungus Fusarium.</title>
        <authorList>
            <person name="Kim H.-S."/>
            <person name="Busman M."/>
            <person name="Brown D.W."/>
            <person name="Divon H."/>
            <person name="Uhlig S."/>
            <person name="Proctor R.H."/>
        </authorList>
    </citation>
    <scope>NUCLEOTIDE SEQUENCE [LARGE SCALE GENOMIC DNA]</scope>
    <source>
        <strain evidence="2 3">NRRL 20459</strain>
    </source>
</reference>